<proteinExistence type="predicted"/>
<dbReference type="AlphaFoldDB" id="A8AML6"/>
<dbReference type="HOGENOM" id="CLU_2932930_0_0_6"/>
<keyword evidence="3" id="KW-1185">Reference proteome</keyword>
<feature type="transmembrane region" description="Helical" evidence="1">
    <location>
        <begin position="30"/>
        <end position="47"/>
    </location>
</feature>
<keyword evidence="1" id="KW-1133">Transmembrane helix</keyword>
<gene>
    <name evidence="2" type="ordered locus">CKO_03650</name>
</gene>
<sequence>MPDGGASAAYHASDRCRPDKFMPSGNLLRIKYGLYAPVIGLLFFVHLDNPIPRSALLIGF</sequence>
<evidence type="ECO:0000313" key="2">
    <source>
        <dbReference type="EMBL" id="ABV14729.1"/>
    </source>
</evidence>
<dbReference type="KEGG" id="cko:CKO_03650"/>
<accession>A8AML6</accession>
<evidence type="ECO:0000313" key="3">
    <source>
        <dbReference type="Proteomes" id="UP000008148"/>
    </source>
</evidence>
<keyword evidence="1" id="KW-0812">Transmembrane</keyword>
<keyword evidence="1" id="KW-0472">Membrane</keyword>
<reference evidence="2 3" key="1">
    <citation type="submission" date="2007-08" db="EMBL/GenBank/DDBJ databases">
        <authorList>
            <consortium name="The Citrobacter koseri Genome Sequencing Project"/>
            <person name="McClelland M."/>
            <person name="Sanderson E.K."/>
            <person name="Porwollik S."/>
            <person name="Spieth J."/>
            <person name="Clifton W.S."/>
            <person name="Latreille P."/>
            <person name="Courtney L."/>
            <person name="Wang C."/>
            <person name="Pepin K."/>
            <person name="Bhonagiri V."/>
            <person name="Nash W."/>
            <person name="Johnson M."/>
            <person name="Thiruvilangam P."/>
            <person name="Wilson R."/>
        </authorList>
    </citation>
    <scope>NUCLEOTIDE SEQUENCE [LARGE SCALE GENOMIC DNA]</scope>
    <source>
        <strain evidence="3">ATCC BAA-895 / CDC 4225-83 / SGSC4696</strain>
    </source>
</reference>
<protein>
    <submittedName>
        <fullName evidence="2">Uncharacterized protein</fullName>
    </submittedName>
</protein>
<dbReference type="STRING" id="290338.CKO_03650"/>
<organism evidence="2 3">
    <name type="scientific">Citrobacter koseri (strain ATCC BAA-895 / CDC 4225-83 / SGSC4696)</name>
    <dbReference type="NCBI Taxonomy" id="290338"/>
    <lineage>
        <taxon>Bacteria</taxon>
        <taxon>Pseudomonadati</taxon>
        <taxon>Pseudomonadota</taxon>
        <taxon>Gammaproteobacteria</taxon>
        <taxon>Enterobacterales</taxon>
        <taxon>Enterobacteriaceae</taxon>
        <taxon>Citrobacter</taxon>
    </lineage>
</organism>
<dbReference type="Proteomes" id="UP000008148">
    <property type="component" value="Chromosome"/>
</dbReference>
<evidence type="ECO:0000256" key="1">
    <source>
        <dbReference type="SAM" id="Phobius"/>
    </source>
</evidence>
<dbReference type="EMBL" id="CP000822">
    <property type="protein sequence ID" value="ABV14729.1"/>
    <property type="molecule type" value="Genomic_DNA"/>
</dbReference>
<name>A8AML6_CITK8</name>